<reference evidence="3" key="2">
    <citation type="journal article" date="2016" name="Sci. Rep.">
        <title>Dictyocaulus viviparus genome, variome and transcriptome elucidate lungworm biology and support future intervention.</title>
        <authorList>
            <person name="McNulty S.N."/>
            <person name="Strube C."/>
            <person name="Rosa B.A."/>
            <person name="Martin J.C."/>
            <person name="Tyagi R."/>
            <person name="Choi Y.J."/>
            <person name="Wang Q."/>
            <person name="Hallsworth Pepin K."/>
            <person name="Zhang X."/>
            <person name="Ozersky P."/>
            <person name="Wilson R.K."/>
            <person name="Sternberg P.W."/>
            <person name="Gasser R.B."/>
            <person name="Mitreva M."/>
        </authorList>
    </citation>
    <scope>NUCLEOTIDE SEQUENCE [LARGE SCALE GENOMIC DNA]</scope>
    <source>
        <strain evidence="3">HannoverDv2000</strain>
    </source>
</reference>
<feature type="signal peptide" evidence="1">
    <location>
        <begin position="1"/>
        <end position="19"/>
    </location>
</feature>
<reference evidence="2 3" key="1">
    <citation type="submission" date="2013-11" db="EMBL/GenBank/DDBJ databases">
        <title>Draft genome of the bovine lungworm Dictyocaulus viviparus.</title>
        <authorList>
            <person name="Mitreva M."/>
        </authorList>
    </citation>
    <scope>NUCLEOTIDE SEQUENCE [LARGE SCALE GENOMIC DNA]</scope>
    <source>
        <strain evidence="2 3">HannoverDv2000</strain>
    </source>
</reference>
<keyword evidence="1" id="KW-0732">Signal</keyword>
<dbReference type="EMBL" id="KN716613">
    <property type="protein sequence ID" value="KJH42891.1"/>
    <property type="molecule type" value="Genomic_DNA"/>
</dbReference>
<evidence type="ECO:0000313" key="2">
    <source>
        <dbReference type="EMBL" id="KJH42891.1"/>
    </source>
</evidence>
<dbReference type="Proteomes" id="UP000053766">
    <property type="component" value="Unassembled WGS sequence"/>
</dbReference>
<keyword evidence="3" id="KW-1185">Reference proteome</keyword>
<organism evidence="2 3">
    <name type="scientific">Dictyocaulus viviparus</name>
    <name type="common">Bovine lungworm</name>
    <dbReference type="NCBI Taxonomy" id="29172"/>
    <lineage>
        <taxon>Eukaryota</taxon>
        <taxon>Metazoa</taxon>
        <taxon>Ecdysozoa</taxon>
        <taxon>Nematoda</taxon>
        <taxon>Chromadorea</taxon>
        <taxon>Rhabditida</taxon>
        <taxon>Rhabditina</taxon>
        <taxon>Rhabditomorpha</taxon>
        <taxon>Strongyloidea</taxon>
        <taxon>Metastrongylidae</taxon>
        <taxon>Dictyocaulus</taxon>
    </lineage>
</organism>
<accession>A0A0D8XKN1</accession>
<sequence>MNTSLVIVTLAALLCVVTANSFVKNVAIKSTSLGEPNLQMAARPLRLKRASCNNDNSSSRRKRQFFPGQAGFLFGNPALNSMFNQLMYPWYGYGYGYTNPYSYYGCCCYG</sequence>
<dbReference type="AlphaFoldDB" id="A0A0D8XKN1"/>
<name>A0A0D8XKN1_DICVI</name>
<feature type="chain" id="PRO_5002335992" evidence="1">
    <location>
        <begin position="20"/>
        <end position="110"/>
    </location>
</feature>
<evidence type="ECO:0000256" key="1">
    <source>
        <dbReference type="SAM" id="SignalP"/>
    </source>
</evidence>
<gene>
    <name evidence="2" type="ORF">DICVIV_11105</name>
</gene>
<evidence type="ECO:0000313" key="3">
    <source>
        <dbReference type="Proteomes" id="UP000053766"/>
    </source>
</evidence>
<proteinExistence type="predicted"/>
<protein>
    <submittedName>
        <fullName evidence="2">Uncharacterized protein</fullName>
    </submittedName>
</protein>